<reference evidence="3 4" key="1">
    <citation type="journal article" date="2021" name="Microbiol. Resour. Announc.">
        <title>Draft Genome Sequence of Coralloluteibacterium stylophorae LMG 29479T.</title>
        <authorList>
            <person name="Karlyshev A.V."/>
            <person name="Kudryashova E.B."/>
            <person name="Ariskina E.V."/>
            <person name="Conroy A.P."/>
            <person name="Abidueva E.Y."/>
        </authorList>
    </citation>
    <scope>NUCLEOTIDE SEQUENCE [LARGE SCALE GENOMIC DNA]</scope>
    <source>
        <strain evidence="3 4">LMG 29479</strain>
    </source>
</reference>
<name>A0A8J7VUA4_9GAMM</name>
<gene>
    <name evidence="3" type="ORF">KB893_006510</name>
    <name evidence="2" type="ORF">KB893_12655</name>
</gene>
<dbReference type="InterPro" id="IPR029058">
    <property type="entry name" value="AB_hydrolase_fold"/>
</dbReference>
<dbReference type="PANTHER" id="PTHR37946:SF1">
    <property type="entry name" value="SLL1969 PROTEIN"/>
    <property type="match status" value="1"/>
</dbReference>
<evidence type="ECO:0000313" key="3">
    <source>
        <dbReference type="EMBL" id="MBS7456783.1"/>
    </source>
</evidence>
<comment type="caution">
    <text evidence="2">The sequence shown here is derived from an EMBL/GenBank/DDBJ whole genome shotgun (WGS) entry which is preliminary data.</text>
</comment>
<reference evidence="2" key="2">
    <citation type="submission" date="2021-04" db="EMBL/GenBank/DDBJ databases">
        <authorList>
            <person name="Karlyshev A.V."/>
        </authorList>
    </citation>
    <scope>NUCLEOTIDE SEQUENCE</scope>
    <source>
        <strain evidence="2">LMG 29479</strain>
    </source>
</reference>
<keyword evidence="2" id="KW-0378">Hydrolase</keyword>
<dbReference type="PANTHER" id="PTHR37946">
    <property type="entry name" value="SLL1969 PROTEIN"/>
    <property type="match status" value="1"/>
</dbReference>
<evidence type="ECO:0000259" key="1">
    <source>
        <dbReference type="Pfam" id="PF12697"/>
    </source>
</evidence>
<dbReference type="EMBL" id="JAGQFT020000003">
    <property type="protein sequence ID" value="MBS7456783.1"/>
    <property type="molecule type" value="Genomic_DNA"/>
</dbReference>
<accession>A0A8J7VUA4</accession>
<evidence type="ECO:0000313" key="4">
    <source>
        <dbReference type="Proteomes" id="UP000675747"/>
    </source>
</evidence>
<dbReference type="InterPro" id="IPR000073">
    <property type="entry name" value="AB_hydrolase_1"/>
</dbReference>
<dbReference type="EMBL" id="JAGQFT010000123">
    <property type="protein sequence ID" value="MBR0563355.1"/>
    <property type="molecule type" value="Genomic_DNA"/>
</dbReference>
<keyword evidence="4" id="KW-1185">Reference proteome</keyword>
<evidence type="ECO:0000313" key="2">
    <source>
        <dbReference type="EMBL" id="MBR0563355.1"/>
    </source>
</evidence>
<feature type="domain" description="AB hydrolase-1" evidence="1">
    <location>
        <begin position="7"/>
        <end position="181"/>
    </location>
</feature>
<organism evidence="2">
    <name type="scientific">Coralloluteibacterium stylophorae</name>
    <dbReference type="NCBI Taxonomy" id="1776034"/>
    <lineage>
        <taxon>Bacteria</taxon>
        <taxon>Pseudomonadati</taxon>
        <taxon>Pseudomonadota</taxon>
        <taxon>Gammaproteobacteria</taxon>
        <taxon>Lysobacterales</taxon>
        <taxon>Lysobacteraceae</taxon>
        <taxon>Coralloluteibacterium</taxon>
    </lineage>
</organism>
<dbReference type="RefSeq" id="WP_211927268.1">
    <property type="nucleotide sequence ID" value="NZ_JAGQFT020000003.1"/>
</dbReference>
<dbReference type="Pfam" id="PF12697">
    <property type="entry name" value="Abhydrolase_6"/>
    <property type="match status" value="1"/>
</dbReference>
<dbReference type="AlphaFoldDB" id="A0A8J7VUA4"/>
<proteinExistence type="predicted"/>
<dbReference type="SUPFAM" id="SSF53474">
    <property type="entry name" value="alpha/beta-Hydrolases"/>
    <property type="match status" value="1"/>
</dbReference>
<sequence>MPAPSRVILVHGLWTWPLSMEPLARRLRAGGFVVGHFGYRTVREDGAGAVARLVERIDRDGPVALVGHSMGGLLALRAAAERCATVPRIVCLASPLHGSPTAAALARLPGGVRLLGHAAENLARTAAAPGRCEVGMVAGCSGRGLGRVLRRFDGVHDGTVALEETRAEWLADHCVVAASHSGILFSREAAACCAAFLRHGRFGSA</sequence>
<protein>
    <submittedName>
        <fullName evidence="2">Alpha/beta fold hydrolase</fullName>
    </submittedName>
</protein>
<dbReference type="Proteomes" id="UP000675747">
    <property type="component" value="Unassembled WGS sequence"/>
</dbReference>
<dbReference type="Gene3D" id="3.40.50.1820">
    <property type="entry name" value="alpha/beta hydrolase"/>
    <property type="match status" value="1"/>
</dbReference>
<dbReference type="GO" id="GO:0016787">
    <property type="term" value="F:hydrolase activity"/>
    <property type="evidence" value="ECO:0007669"/>
    <property type="project" value="UniProtKB-KW"/>
</dbReference>